<evidence type="ECO:0000313" key="2">
    <source>
        <dbReference type="Proteomes" id="UP000644010"/>
    </source>
</evidence>
<dbReference type="Proteomes" id="UP000644010">
    <property type="component" value="Unassembled WGS sequence"/>
</dbReference>
<reference evidence="1 2" key="1">
    <citation type="submission" date="2020-08" db="EMBL/GenBank/DDBJ databases">
        <title>Genome public.</title>
        <authorList>
            <person name="Liu C."/>
            <person name="Sun Q."/>
        </authorList>
    </citation>
    <scope>NUCLEOTIDE SEQUENCE [LARGE SCALE GENOMIC DNA]</scope>
    <source>
        <strain evidence="1 2">BX2</strain>
    </source>
</reference>
<comment type="caution">
    <text evidence="1">The sequence shown here is derived from an EMBL/GenBank/DDBJ whole genome shotgun (WGS) entry which is preliminary data.</text>
</comment>
<name>A0ABR7E0V0_9BACT</name>
<organism evidence="1 2">
    <name type="scientific">Parabacteroides segnis</name>
    <dbReference type="NCBI Taxonomy" id="2763058"/>
    <lineage>
        <taxon>Bacteria</taxon>
        <taxon>Pseudomonadati</taxon>
        <taxon>Bacteroidota</taxon>
        <taxon>Bacteroidia</taxon>
        <taxon>Bacteroidales</taxon>
        <taxon>Tannerellaceae</taxon>
        <taxon>Parabacteroides</taxon>
    </lineage>
</organism>
<gene>
    <name evidence="1" type="ORF">H8S77_07825</name>
</gene>
<accession>A0ABR7E0V0</accession>
<protein>
    <submittedName>
        <fullName evidence="1">Uncharacterized protein</fullName>
    </submittedName>
</protein>
<keyword evidence="2" id="KW-1185">Reference proteome</keyword>
<dbReference type="EMBL" id="JACOOI010000006">
    <property type="protein sequence ID" value="MBC5642793.1"/>
    <property type="molecule type" value="Genomic_DNA"/>
</dbReference>
<proteinExistence type="predicted"/>
<dbReference type="RefSeq" id="WP_186958946.1">
    <property type="nucleotide sequence ID" value="NZ_JACOOI010000006.1"/>
</dbReference>
<sequence>MAKRIVTKIGDVFCVDIDNQCKRYFQYIVNDMEQLNSSVIRVFKLHYPIDYKPIIDDIVKDEVEFYAHTVLRAGIVNNAWYKVGKSKDLGGDEYMDVLFGIAQACMGDSPTNIKWVDPVENWYVWHINEPSVRIGRLTEEYRHVEMGPVMSYISIVDRLRYGHYTNKFPGY</sequence>
<evidence type="ECO:0000313" key="1">
    <source>
        <dbReference type="EMBL" id="MBC5642793.1"/>
    </source>
</evidence>